<feature type="signal peptide" evidence="4">
    <location>
        <begin position="1"/>
        <end position="17"/>
    </location>
</feature>
<dbReference type="SMART" id="SM00186">
    <property type="entry name" value="FBG"/>
    <property type="match status" value="1"/>
</dbReference>
<dbReference type="InterPro" id="IPR050373">
    <property type="entry name" value="Fibrinogen_C-term_domain"/>
</dbReference>
<dbReference type="PROSITE" id="PS51406">
    <property type="entry name" value="FIBRINOGEN_C_2"/>
    <property type="match status" value="1"/>
</dbReference>
<evidence type="ECO:0000256" key="2">
    <source>
        <dbReference type="ARBA" id="ARBA00022530"/>
    </source>
</evidence>
<dbReference type="RefSeq" id="XP_055864452.1">
    <property type="nucleotide sequence ID" value="XM_056008477.1"/>
</dbReference>
<name>A0A9W2YP09_BIOGL</name>
<keyword evidence="6" id="KW-1185">Reference proteome</keyword>
<dbReference type="SUPFAM" id="SSF56496">
    <property type="entry name" value="Fibrinogen C-terminal domain-like"/>
    <property type="match status" value="1"/>
</dbReference>
<comment type="subcellular location">
    <subcellularLocation>
        <location evidence="1">Secreted</location>
        <location evidence="1">Extracellular space</location>
        <location evidence="1">Extracellular matrix</location>
    </subcellularLocation>
</comment>
<dbReference type="OrthoDB" id="8698861at2759"/>
<feature type="chain" id="PRO_5040912320" evidence="4">
    <location>
        <begin position="18"/>
        <end position="597"/>
    </location>
</feature>
<dbReference type="InterPro" id="IPR014716">
    <property type="entry name" value="Fibrinogen_a/b/g_C_1"/>
</dbReference>
<proteinExistence type="predicted"/>
<dbReference type="Proteomes" id="UP001165740">
    <property type="component" value="Chromosome 13"/>
</dbReference>
<dbReference type="PANTHER" id="PTHR19143">
    <property type="entry name" value="FIBRINOGEN/TENASCIN/ANGIOPOEITIN"/>
    <property type="match status" value="1"/>
</dbReference>
<sequence>MFALIFCLCQYIQQFSAFHVNTVKMTLLLHFALYLLFFSFSTAELVIDVQPNVITPEVTQHIVVNCSVTRNQVPTLDVIKSLTLSRYNEKLKEFEALLALEAKTLNLKQLVQFPRSQISFGNLYVTLSLQSPTQSDARVYRCKVEGDNANGTSMSLVAKQEVEYRTNTTALIEEILRLKNEEKNDKCPFMKDELHQRLRLHFVGSSEIIKELIEPLTLTCSLQGFQYDENQNVTVQFMYILHETNGVVATINKGQPVVTTIQENNSKNVKGELSENELKASYIQVTWRNLKSSESGKYFCGAHIIDSKGKSKKLNEMLIVTVATATFDDLVKVIQKLMKQADEDKEKIQENKQKIKNIQEDFDTRQQNLSPFKDILVNGEKDYKEMNTSDSILPDRPCNVNSTKRRLVLNLASGLKVMCDTMTDGGGWIIIQRRIKGMVDFNRDWQEYRDGFGDYNIGEFYLGNENIYKLTSSGNYELRVDLEINYSFYYALYSKFQIMNESNKYKLKISGYLGNATDSLSWHDNLNFSTYKDNKNNIPNCLFKYPGPGGWWFGAGHGSNLNGVWRSDRFNQGINWYGLTGYKKSAYFSEMKIREKY</sequence>
<dbReference type="Gene3D" id="2.60.40.10">
    <property type="entry name" value="Immunoglobulins"/>
    <property type="match status" value="1"/>
</dbReference>
<dbReference type="InterPro" id="IPR036056">
    <property type="entry name" value="Fibrinogen-like_C"/>
</dbReference>
<dbReference type="Gene3D" id="3.90.215.10">
    <property type="entry name" value="Gamma Fibrinogen, chain A, domain 1"/>
    <property type="match status" value="1"/>
</dbReference>
<keyword evidence="4" id="KW-0732">Signal</keyword>
<dbReference type="AlphaFoldDB" id="A0A9W2YP09"/>
<protein>
    <submittedName>
        <fullName evidence="7">Angiopoietin-1-like</fullName>
    </submittedName>
</protein>
<keyword evidence="3" id="KW-0175">Coiled coil</keyword>
<dbReference type="Pfam" id="PF00147">
    <property type="entry name" value="Fibrinogen_C"/>
    <property type="match status" value="1"/>
</dbReference>
<keyword evidence="2" id="KW-0964">Secreted</keyword>
<evidence type="ECO:0000256" key="3">
    <source>
        <dbReference type="SAM" id="Coils"/>
    </source>
</evidence>
<feature type="coiled-coil region" evidence="3">
    <location>
        <begin position="331"/>
        <end position="361"/>
    </location>
</feature>
<dbReference type="InterPro" id="IPR013783">
    <property type="entry name" value="Ig-like_fold"/>
</dbReference>
<dbReference type="GeneID" id="106058741"/>
<dbReference type="InterPro" id="IPR002181">
    <property type="entry name" value="Fibrinogen_a/b/g_C_dom"/>
</dbReference>
<accession>A0A9W2YP09</accession>
<evidence type="ECO:0000313" key="6">
    <source>
        <dbReference type="Proteomes" id="UP001165740"/>
    </source>
</evidence>
<gene>
    <name evidence="7" type="primary">LOC106058741</name>
</gene>
<evidence type="ECO:0000256" key="4">
    <source>
        <dbReference type="SAM" id="SignalP"/>
    </source>
</evidence>
<evidence type="ECO:0000256" key="1">
    <source>
        <dbReference type="ARBA" id="ARBA00004498"/>
    </source>
</evidence>
<feature type="domain" description="Fibrinogen C-terminal" evidence="5">
    <location>
        <begin position="389"/>
        <end position="597"/>
    </location>
</feature>
<reference evidence="7" key="1">
    <citation type="submission" date="2025-08" db="UniProtKB">
        <authorList>
            <consortium name="RefSeq"/>
        </authorList>
    </citation>
    <scope>IDENTIFICATION</scope>
</reference>
<keyword evidence="2" id="KW-0272">Extracellular matrix</keyword>
<evidence type="ECO:0000313" key="7">
    <source>
        <dbReference type="RefSeq" id="XP_055864452.1"/>
    </source>
</evidence>
<dbReference type="CDD" id="cd00087">
    <property type="entry name" value="FReD"/>
    <property type="match status" value="1"/>
</dbReference>
<evidence type="ECO:0000259" key="5">
    <source>
        <dbReference type="PROSITE" id="PS51406"/>
    </source>
</evidence>
<dbReference type="GO" id="GO:0005615">
    <property type="term" value="C:extracellular space"/>
    <property type="evidence" value="ECO:0007669"/>
    <property type="project" value="TreeGrafter"/>
</dbReference>
<organism evidence="6 7">
    <name type="scientific">Biomphalaria glabrata</name>
    <name type="common">Bloodfluke planorb</name>
    <name type="synonym">Freshwater snail</name>
    <dbReference type="NCBI Taxonomy" id="6526"/>
    <lineage>
        <taxon>Eukaryota</taxon>
        <taxon>Metazoa</taxon>
        <taxon>Spiralia</taxon>
        <taxon>Lophotrochozoa</taxon>
        <taxon>Mollusca</taxon>
        <taxon>Gastropoda</taxon>
        <taxon>Heterobranchia</taxon>
        <taxon>Euthyneura</taxon>
        <taxon>Panpulmonata</taxon>
        <taxon>Hygrophila</taxon>
        <taxon>Lymnaeoidea</taxon>
        <taxon>Planorbidae</taxon>
        <taxon>Biomphalaria</taxon>
    </lineage>
</organism>